<feature type="compositionally biased region" description="Polar residues" evidence="2">
    <location>
        <begin position="37"/>
        <end position="58"/>
    </location>
</feature>
<organism evidence="3 4">
    <name type="scientific">Stylonychia lemnae</name>
    <name type="common">Ciliate</name>
    <dbReference type="NCBI Taxonomy" id="5949"/>
    <lineage>
        <taxon>Eukaryota</taxon>
        <taxon>Sar</taxon>
        <taxon>Alveolata</taxon>
        <taxon>Ciliophora</taxon>
        <taxon>Intramacronucleata</taxon>
        <taxon>Spirotrichea</taxon>
        <taxon>Stichotrichia</taxon>
        <taxon>Sporadotrichida</taxon>
        <taxon>Oxytrichidae</taxon>
        <taxon>Stylonychinae</taxon>
        <taxon>Stylonychia</taxon>
    </lineage>
</organism>
<evidence type="ECO:0000313" key="4">
    <source>
        <dbReference type="Proteomes" id="UP000039865"/>
    </source>
</evidence>
<dbReference type="InParanoid" id="A0A078AXI3"/>
<feature type="region of interest" description="Disordered" evidence="2">
    <location>
        <begin position="248"/>
        <end position="287"/>
    </location>
</feature>
<dbReference type="EMBL" id="CCKQ01013791">
    <property type="protein sequence ID" value="CDW85498.1"/>
    <property type="molecule type" value="Genomic_DNA"/>
</dbReference>
<keyword evidence="1" id="KW-0175">Coiled coil</keyword>
<name>A0A078AXI3_STYLE</name>
<feature type="region of interest" description="Disordered" evidence="2">
    <location>
        <begin position="784"/>
        <end position="809"/>
    </location>
</feature>
<proteinExistence type="predicted"/>
<feature type="compositionally biased region" description="Acidic residues" evidence="2">
    <location>
        <begin position="261"/>
        <end position="273"/>
    </location>
</feature>
<protein>
    <submittedName>
        <fullName evidence="3">Uncharacterized protein</fullName>
    </submittedName>
</protein>
<feature type="coiled-coil region" evidence="1">
    <location>
        <begin position="468"/>
        <end position="613"/>
    </location>
</feature>
<feature type="compositionally biased region" description="Polar residues" evidence="2">
    <location>
        <begin position="135"/>
        <end position="145"/>
    </location>
</feature>
<dbReference type="AlphaFoldDB" id="A0A078AXI3"/>
<feature type="coiled-coil region" evidence="1">
    <location>
        <begin position="389"/>
        <end position="423"/>
    </location>
</feature>
<feature type="compositionally biased region" description="Low complexity" evidence="2">
    <location>
        <begin position="146"/>
        <end position="157"/>
    </location>
</feature>
<gene>
    <name evidence="3" type="primary">Contig11413.g12206</name>
    <name evidence="3" type="ORF">STYLEM_14577</name>
</gene>
<evidence type="ECO:0000256" key="1">
    <source>
        <dbReference type="SAM" id="Coils"/>
    </source>
</evidence>
<feature type="compositionally biased region" description="Polar residues" evidence="2">
    <location>
        <begin position="799"/>
        <end position="809"/>
    </location>
</feature>
<evidence type="ECO:0000256" key="2">
    <source>
        <dbReference type="SAM" id="MobiDB-lite"/>
    </source>
</evidence>
<feature type="region of interest" description="Disordered" evidence="2">
    <location>
        <begin position="135"/>
        <end position="157"/>
    </location>
</feature>
<feature type="region of interest" description="Disordered" evidence="2">
    <location>
        <begin position="18"/>
        <end position="81"/>
    </location>
</feature>
<feature type="compositionally biased region" description="Basic and acidic residues" evidence="2">
    <location>
        <begin position="784"/>
        <end position="798"/>
    </location>
</feature>
<feature type="compositionally biased region" description="Low complexity" evidence="2">
    <location>
        <begin position="18"/>
        <end position="30"/>
    </location>
</feature>
<sequence length="983" mass="114679">MNSISSNVQNQNTIIHNTISSNNQTANQQNSKRKNSLSKQKNMFNTAKQQKIGSATTRSQRKKQQELILNQQSKQSHEFQIEDGSLRDISISNEDKPYDQQLDLSKSTCIDKITLNLQKTEQALKDYKDCLNQNVGNNSSKQTLKTSETSSTNSIVNNNNTRELFKPAIQALFSQNSSLEYLDGYHDKQKYQQYQGQQKGNIIDISTNHNSSIENVSNYDERLALMNNQCFLGTHAQSKIKLSLNLNDQQAKSSKSQTSEDSSDTSSEEDDEELNRRQENDNEIRVNRKFDFQESNLSANQSFSASMTSDQSLKKGQKTFDYKKYLQGENKENQFQYNSQNANLNPKDLIKNLKYIQPKPQDQSINLINQSTNLDNSFRQLLENKSSNSQAIAGAMRALQRKIKQLESENQILKECFQGIQKKCVDMEQTHQDEKQQTMQLFQQKLSLINSGSNSIRNNQNEKTIEIQAPLLQEIEQLQQQLNDLTQNQISQSEIKNKYKAKNYKLKDELKNLKLQMEQQENRFKEQKQEYQKERQIVISKNRDLENQNKELLILIQEKDQTITDLKQIQEQQSKLQPSEEQKQKLQKYKKHIKELRRELKMLEKSHLVSQKALKHTEHFVDEIVHVNDRLVHSLTRNKHKLRSMSASSKRLLPNQQLYHTNQIQERNIINDSMRNDIRQAYTQAHKGITMTNHTPNMYSNHQQNLLMSDHKNNETLNNREITYTQDNQKGRGRANYQVTTNKDEKTQQLMSAQTSIQKPPRSTRNLQRCFSFQKTLNNIERVQRREQISKTRDHNKDQSNPYENSNINNQLMPSLSMDNRLMSQQICQATHKNTMIQYQKAQHQQSCETSRFYDEEVNDYSYVMSVDNQNINMNNFKRAHAESMSNAKSQASRRTQKQGANVYQSSKEFTLQPYEEMINEVSDKISQIEKDLATFGGSEEVNNESDYYIQQKQEELLQLRQHHQNIVKDIKKNSANLRGAIL</sequence>
<accession>A0A078AXI3</accession>
<keyword evidence="4" id="KW-1185">Reference proteome</keyword>
<dbReference type="Proteomes" id="UP000039865">
    <property type="component" value="Unassembled WGS sequence"/>
</dbReference>
<evidence type="ECO:0000313" key="3">
    <source>
        <dbReference type="EMBL" id="CDW85498.1"/>
    </source>
</evidence>
<feature type="compositionally biased region" description="Basic and acidic residues" evidence="2">
    <location>
        <begin position="274"/>
        <end position="287"/>
    </location>
</feature>
<reference evidence="3 4" key="1">
    <citation type="submission" date="2014-06" db="EMBL/GenBank/DDBJ databases">
        <authorList>
            <person name="Swart Estienne"/>
        </authorList>
    </citation>
    <scope>NUCLEOTIDE SEQUENCE [LARGE SCALE GENOMIC DNA]</scope>
    <source>
        <strain evidence="3 4">130c</strain>
    </source>
</reference>